<name>A0A640WI05_9GAMM</name>
<gene>
    <name evidence="2" type="ORF">F0A16_00115</name>
</gene>
<feature type="domain" description="LysR substrate-binding" evidence="1">
    <location>
        <begin position="14"/>
        <end position="76"/>
    </location>
</feature>
<keyword evidence="3" id="KW-1185">Reference proteome</keyword>
<accession>A0A640WI05</accession>
<dbReference type="Proteomes" id="UP000466024">
    <property type="component" value="Unassembled WGS sequence"/>
</dbReference>
<evidence type="ECO:0000313" key="2">
    <source>
        <dbReference type="EMBL" id="KAA0020259.1"/>
    </source>
</evidence>
<dbReference type="Pfam" id="PF03466">
    <property type="entry name" value="LysR_substrate"/>
    <property type="match status" value="1"/>
</dbReference>
<dbReference type="AlphaFoldDB" id="A0A640WI05"/>
<reference evidence="2 3" key="1">
    <citation type="submission" date="2019-08" db="EMBL/GenBank/DDBJ databases">
        <title>Bioinformatics analysis of the strain L3 and L5.</title>
        <authorList>
            <person name="Li X."/>
        </authorList>
    </citation>
    <scope>NUCLEOTIDE SEQUENCE [LARGE SCALE GENOMIC DNA]</scope>
    <source>
        <strain evidence="2 3">L3</strain>
    </source>
</reference>
<proteinExistence type="predicted"/>
<dbReference type="RefSeq" id="WP_149433385.1">
    <property type="nucleotide sequence ID" value="NZ_VTPX01000001.1"/>
</dbReference>
<dbReference type="SUPFAM" id="SSF53850">
    <property type="entry name" value="Periplasmic binding protein-like II"/>
    <property type="match status" value="1"/>
</dbReference>
<dbReference type="Gene3D" id="3.40.190.290">
    <property type="match status" value="1"/>
</dbReference>
<dbReference type="InterPro" id="IPR005119">
    <property type="entry name" value="LysR_subst-bd"/>
</dbReference>
<organism evidence="2 3">
    <name type="scientific">Salinicola corii</name>
    <dbReference type="NCBI Taxonomy" id="2606937"/>
    <lineage>
        <taxon>Bacteria</taxon>
        <taxon>Pseudomonadati</taxon>
        <taxon>Pseudomonadota</taxon>
        <taxon>Gammaproteobacteria</taxon>
        <taxon>Oceanospirillales</taxon>
        <taxon>Halomonadaceae</taxon>
        <taxon>Salinicola</taxon>
    </lineage>
</organism>
<comment type="caution">
    <text evidence="2">The sequence shown here is derived from an EMBL/GenBank/DDBJ whole genome shotgun (WGS) entry which is preliminary data.</text>
</comment>
<evidence type="ECO:0000259" key="1">
    <source>
        <dbReference type="Pfam" id="PF03466"/>
    </source>
</evidence>
<sequence>MPIDKLSIVAELVALSGMGVALGRYTHVAPWFERGGLVTLASQWIRMPKRHYLVCSRHRPMHSYCPHFHRWLHDEVQRNRASTSK</sequence>
<dbReference type="EMBL" id="VTPX01000001">
    <property type="protein sequence ID" value="KAA0020259.1"/>
    <property type="molecule type" value="Genomic_DNA"/>
</dbReference>
<protein>
    <recommendedName>
        <fullName evidence="1">LysR substrate-binding domain-containing protein</fullName>
    </recommendedName>
</protein>
<evidence type="ECO:0000313" key="3">
    <source>
        <dbReference type="Proteomes" id="UP000466024"/>
    </source>
</evidence>